<evidence type="ECO:0000313" key="2">
    <source>
        <dbReference type="EMBL" id="PIW36907.1"/>
    </source>
</evidence>
<name>A0A2M7H3V7_9BACT</name>
<dbReference type="InterPro" id="IPR052395">
    <property type="entry name" value="ET_Ferredoxin"/>
</dbReference>
<comment type="caution">
    <text evidence="2">The sequence shown here is derived from an EMBL/GenBank/DDBJ whole genome shotgun (WGS) entry which is preliminary data.</text>
</comment>
<dbReference type="Pfam" id="PF13370">
    <property type="entry name" value="Fer4_13"/>
    <property type="match status" value="1"/>
</dbReference>
<protein>
    <recommendedName>
        <fullName evidence="4">Ferredoxin</fullName>
    </recommendedName>
</protein>
<sequence>MAYSVEVIREACIGAGSCAVLAAGTIEMDDENIAVVVKQNGDSDEDILAAAQSCPVDAIIVRDETGNQIWPEA</sequence>
<organism evidence="2 3">
    <name type="scientific">Candidatus Kerfeldbacteria bacterium CG15_BIG_FIL_POST_REV_8_21_14_020_45_12</name>
    <dbReference type="NCBI Taxonomy" id="2014247"/>
    <lineage>
        <taxon>Bacteria</taxon>
        <taxon>Candidatus Kerfeldiibacteriota</taxon>
    </lineage>
</organism>
<evidence type="ECO:0008006" key="4">
    <source>
        <dbReference type="Google" id="ProtNLM"/>
    </source>
</evidence>
<dbReference type="EMBL" id="PFGC01000037">
    <property type="protein sequence ID" value="PIW36907.1"/>
    <property type="molecule type" value="Genomic_DNA"/>
</dbReference>
<evidence type="ECO:0000313" key="3">
    <source>
        <dbReference type="Proteomes" id="UP000230292"/>
    </source>
</evidence>
<dbReference type="Proteomes" id="UP000230292">
    <property type="component" value="Unassembled WGS sequence"/>
</dbReference>
<dbReference type="PANTHER" id="PTHR39163:SF1">
    <property type="entry name" value="FERREDOXIN"/>
    <property type="match status" value="1"/>
</dbReference>
<reference evidence="2 3" key="1">
    <citation type="submission" date="2017-09" db="EMBL/GenBank/DDBJ databases">
        <title>Depth-based differentiation of microbial function through sediment-hosted aquifers and enrichment of novel symbionts in the deep terrestrial subsurface.</title>
        <authorList>
            <person name="Probst A.J."/>
            <person name="Ladd B."/>
            <person name="Jarett J.K."/>
            <person name="Geller-Mcgrath D.E."/>
            <person name="Sieber C.M."/>
            <person name="Emerson J.B."/>
            <person name="Anantharaman K."/>
            <person name="Thomas B.C."/>
            <person name="Malmstrom R."/>
            <person name="Stieglmeier M."/>
            <person name="Klingl A."/>
            <person name="Woyke T."/>
            <person name="Ryan C.M."/>
            <person name="Banfield J.F."/>
        </authorList>
    </citation>
    <scope>NUCLEOTIDE SEQUENCE [LARGE SCALE GENOMIC DNA]</scope>
    <source>
        <strain evidence="2">CG15_BIG_FIL_POST_REV_8_21_14_020_45_12</strain>
    </source>
</reference>
<dbReference type="SUPFAM" id="SSF54862">
    <property type="entry name" value="4Fe-4S ferredoxins"/>
    <property type="match status" value="1"/>
</dbReference>
<gene>
    <name evidence="2" type="ORF">COW24_03035</name>
</gene>
<accession>A0A2M7H3V7</accession>
<dbReference type="PANTHER" id="PTHR39163">
    <property type="entry name" value="FERREDOXIN"/>
    <property type="match status" value="1"/>
</dbReference>
<proteinExistence type="predicted"/>
<dbReference type="Gene3D" id="3.30.70.20">
    <property type="match status" value="1"/>
</dbReference>
<evidence type="ECO:0000256" key="1">
    <source>
        <dbReference type="ARBA" id="ARBA00001966"/>
    </source>
</evidence>
<dbReference type="AlphaFoldDB" id="A0A2M7H3V7"/>
<comment type="cofactor">
    <cofactor evidence="1">
        <name>[4Fe-4S] cluster</name>
        <dbReference type="ChEBI" id="CHEBI:49883"/>
    </cofactor>
</comment>